<accession>A0A6A4GVI6</accession>
<dbReference type="OrthoDB" id="337038at2759"/>
<dbReference type="PRINTS" id="PR00837">
    <property type="entry name" value="V5TPXLIKE"/>
</dbReference>
<dbReference type="Proteomes" id="UP000799118">
    <property type="component" value="Unassembled WGS sequence"/>
</dbReference>
<dbReference type="SMART" id="SM00198">
    <property type="entry name" value="SCP"/>
    <property type="match status" value="1"/>
</dbReference>
<keyword evidence="3" id="KW-1185">Reference proteome</keyword>
<dbReference type="Pfam" id="PF00188">
    <property type="entry name" value="CAP"/>
    <property type="match status" value="1"/>
</dbReference>
<dbReference type="AlphaFoldDB" id="A0A6A4GVI6"/>
<dbReference type="SUPFAM" id="SSF55797">
    <property type="entry name" value="PR-1-like"/>
    <property type="match status" value="1"/>
</dbReference>
<name>A0A6A4GVI6_9AGAR</name>
<reference evidence="2" key="1">
    <citation type="journal article" date="2019" name="Environ. Microbiol.">
        <title>Fungal ecological strategies reflected in gene transcription - a case study of two litter decomposers.</title>
        <authorList>
            <person name="Barbi F."/>
            <person name="Kohler A."/>
            <person name="Barry K."/>
            <person name="Baskaran P."/>
            <person name="Daum C."/>
            <person name="Fauchery L."/>
            <person name="Ihrmark K."/>
            <person name="Kuo A."/>
            <person name="LaButti K."/>
            <person name="Lipzen A."/>
            <person name="Morin E."/>
            <person name="Grigoriev I.V."/>
            <person name="Henrissat B."/>
            <person name="Lindahl B."/>
            <person name="Martin F."/>
        </authorList>
    </citation>
    <scope>NUCLEOTIDE SEQUENCE</scope>
    <source>
        <strain evidence="2">JB14</strain>
    </source>
</reference>
<dbReference type="EMBL" id="ML769682">
    <property type="protein sequence ID" value="KAE9389788.1"/>
    <property type="molecule type" value="Genomic_DNA"/>
</dbReference>
<dbReference type="InterPro" id="IPR001283">
    <property type="entry name" value="CRISP-related"/>
</dbReference>
<evidence type="ECO:0000313" key="2">
    <source>
        <dbReference type="EMBL" id="KAE9389788.1"/>
    </source>
</evidence>
<sequence>MVRMAREPVIWRFRSIYKTIIRFVRNTSAGNLEWNNTLASTAQQWSNNCVFEHSNGTLGPYGENIAAGTGTYNISTALGDWAAESGDYDPSNPQYSHFTQMIWKATTQLGCAVQSCNGIFPSSYRVGFVFSAYFFLQDAQFYVCEYYPQGNVIGEFS</sequence>
<protein>
    <submittedName>
        <fullName evidence="2">PR-1-like protein</fullName>
    </submittedName>
</protein>
<feature type="domain" description="SCP" evidence="1">
    <location>
        <begin position="15"/>
        <end position="154"/>
    </location>
</feature>
<gene>
    <name evidence="2" type="ORF">BT96DRAFT_889853</name>
</gene>
<evidence type="ECO:0000313" key="3">
    <source>
        <dbReference type="Proteomes" id="UP000799118"/>
    </source>
</evidence>
<organism evidence="2 3">
    <name type="scientific">Gymnopus androsaceus JB14</name>
    <dbReference type="NCBI Taxonomy" id="1447944"/>
    <lineage>
        <taxon>Eukaryota</taxon>
        <taxon>Fungi</taxon>
        <taxon>Dikarya</taxon>
        <taxon>Basidiomycota</taxon>
        <taxon>Agaricomycotina</taxon>
        <taxon>Agaricomycetes</taxon>
        <taxon>Agaricomycetidae</taxon>
        <taxon>Agaricales</taxon>
        <taxon>Marasmiineae</taxon>
        <taxon>Omphalotaceae</taxon>
        <taxon>Gymnopus</taxon>
    </lineage>
</organism>
<dbReference type="InterPro" id="IPR035940">
    <property type="entry name" value="CAP_sf"/>
</dbReference>
<proteinExistence type="predicted"/>
<evidence type="ECO:0000259" key="1">
    <source>
        <dbReference type="SMART" id="SM00198"/>
    </source>
</evidence>
<dbReference type="Gene3D" id="3.40.33.10">
    <property type="entry name" value="CAP"/>
    <property type="match status" value="1"/>
</dbReference>
<dbReference type="InterPro" id="IPR014044">
    <property type="entry name" value="CAP_dom"/>
</dbReference>
<dbReference type="PANTHER" id="PTHR10334">
    <property type="entry name" value="CYSTEINE-RICH SECRETORY PROTEIN-RELATED"/>
    <property type="match status" value="1"/>
</dbReference>